<dbReference type="Proteomes" id="UP000509301">
    <property type="component" value="Chromosome"/>
</dbReference>
<organism evidence="1 2">
    <name type="scientific">Metallosphaera tengchongensis</name>
    <dbReference type="NCBI Taxonomy" id="1532350"/>
    <lineage>
        <taxon>Archaea</taxon>
        <taxon>Thermoproteota</taxon>
        <taxon>Thermoprotei</taxon>
        <taxon>Sulfolobales</taxon>
        <taxon>Sulfolobaceae</taxon>
        <taxon>Metallosphaera</taxon>
    </lineage>
</organism>
<dbReference type="RefSeq" id="WP_174628961.1">
    <property type="nucleotide sequence ID" value="NZ_CP049074.1"/>
</dbReference>
<accession>A0A6N0NTZ6</accession>
<evidence type="ECO:0000313" key="1">
    <source>
        <dbReference type="EMBL" id="QKQ99248.1"/>
    </source>
</evidence>
<keyword evidence="2" id="KW-1185">Reference proteome</keyword>
<protein>
    <submittedName>
        <fullName evidence="1">Uncharacterized protein</fullName>
    </submittedName>
</protein>
<dbReference type="AlphaFoldDB" id="A0A6N0NTZ6"/>
<reference evidence="1 2" key="1">
    <citation type="submission" date="2020-02" db="EMBL/GenBank/DDBJ databases">
        <title>Comparative genome analysis reveals the metabolism and evolution of the thermophilic archaeal genus Metallosphaera.</title>
        <authorList>
            <person name="Jiang C."/>
        </authorList>
    </citation>
    <scope>NUCLEOTIDE SEQUENCE [LARGE SCALE GENOMIC DNA]</scope>
    <source>
        <strain evidence="1 2">Ric-A</strain>
    </source>
</reference>
<evidence type="ECO:0000313" key="2">
    <source>
        <dbReference type="Proteomes" id="UP000509301"/>
    </source>
</evidence>
<proteinExistence type="predicted"/>
<dbReference type="KEGG" id="mten:GWK48_01515"/>
<gene>
    <name evidence="1" type="ORF">GWK48_01515</name>
</gene>
<sequence>MFDVLIDVVNDLNNDNVTRASKRLVSLAKDNEDEELLRIVSELEKLLMELDKDDTLVRDDEETQRDLLAIKKEMDDLRKRKLRILSIYLLKKLSDRNLIIQNMIVNKPLSRKPQTYM</sequence>
<dbReference type="EMBL" id="CP049074">
    <property type="protein sequence ID" value="QKQ99248.1"/>
    <property type="molecule type" value="Genomic_DNA"/>
</dbReference>
<name>A0A6N0NTZ6_9CREN</name>
<dbReference type="GeneID" id="55640583"/>